<accession>A0A2I0KC30</accession>
<feature type="region of interest" description="Disordered" evidence="1">
    <location>
        <begin position="1"/>
        <end position="29"/>
    </location>
</feature>
<keyword evidence="3" id="KW-1185">Reference proteome</keyword>
<dbReference type="EMBL" id="PGOL01000696">
    <property type="protein sequence ID" value="PKI66072.1"/>
    <property type="molecule type" value="Genomic_DNA"/>
</dbReference>
<protein>
    <submittedName>
        <fullName evidence="2">Uncharacterized protein</fullName>
    </submittedName>
</protein>
<proteinExistence type="predicted"/>
<gene>
    <name evidence="2" type="ORF">CRG98_013567</name>
</gene>
<name>A0A2I0KC30_PUNGR</name>
<organism evidence="2 3">
    <name type="scientific">Punica granatum</name>
    <name type="common">Pomegranate</name>
    <dbReference type="NCBI Taxonomy" id="22663"/>
    <lineage>
        <taxon>Eukaryota</taxon>
        <taxon>Viridiplantae</taxon>
        <taxon>Streptophyta</taxon>
        <taxon>Embryophyta</taxon>
        <taxon>Tracheophyta</taxon>
        <taxon>Spermatophyta</taxon>
        <taxon>Magnoliopsida</taxon>
        <taxon>eudicotyledons</taxon>
        <taxon>Gunneridae</taxon>
        <taxon>Pentapetalae</taxon>
        <taxon>rosids</taxon>
        <taxon>malvids</taxon>
        <taxon>Myrtales</taxon>
        <taxon>Lythraceae</taxon>
        <taxon>Punica</taxon>
    </lineage>
</organism>
<feature type="region of interest" description="Disordered" evidence="1">
    <location>
        <begin position="73"/>
        <end position="100"/>
    </location>
</feature>
<evidence type="ECO:0000313" key="3">
    <source>
        <dbReference type="Proteomes" id="UP000233551"/>
    </source>
</evidence>
<dbReference type="Proteomes" id="UP000233551">
    <property type="component" value="Unassembled WGS sequence"/>
</dbReference>
<sequence>MDAIARMVGSHMKEPPLEGGSEPIGQRIDRGKSSLLSRHHFRSHGVRCDALKPLQSRYRPRSSIATTPSFRVRVTREGLGATPDREGKPPPHAPNGDREE</sequence>
<dbReference type="AlphaFoldDB" id="A0A2I0KC30"/>
<reference evidence="2 3" key="1">
    <citation type="submission" date="2017-11" db="EMBL/GenBank/DDBJ databases">
        <title>De-novo sequencing of pomegranate (Punica granatum L.) genome.</title>
        <authorList>
            <person name="Akparov Z."/>
            <person name="Amiraslanov A."/>
            <person name="Hajiyeva S."/>
            <person name="Abbasov M."/>
            <person name="Kaur K."/>
            <person name="Hamwieh A."/>
            <person name="Solovyev V."/>
            <person name="Salamov A."/>
            <person name="Braich B."/>
            <person name="Kosarev P."/>
            <person name="Mahmoud A."/>
            <person name="Hajiyev E."/>
            <person name="Babayeva S."/>
            <person name="Izzatullayeva V."/>
            <person name="Mammadov A."/>
            <person name="Mammadov A."/>
            <person name="Sharifova S."/>
            <person name="Ojaghi J."/>
            <person name="Eynullazada K."/>
            <person name="Bayramov B."/>
            <person name="Abdulazimova A."/>
            <person name="Shahmuradov I."/>
        </authorList>
    </citation>
    <scope>NUCLEOTIDE SEQUENCE [LARGE SCALE GENOMIC DNA]</scope>
    <source>
        <strain evidence="3">cv. AG2017</strain>
        <tissue evidence="2">Leaf</tissue>
    </source>
</reference>
<feature type="compositionally biased region" description="Basic and acidic residues" evidence="1">
    <location>
        <begin position="83"/>
        <end position="100"/>
    </location>
</feature>
<evidence type="ECO:0000256" key="1">
    <source>
        <dbReference type="SAM" id="MobiDB-lite"/>
    </source>
</evidence>
<comment type="caution">
    <text evidence="2">The sequence shown here is derived from an EMBL/GenBank/DDBJ whole genome shotgun (WGS) entry which is preliminary data.</text>
</comment>
<evidence type="ECO:0000313" key="2">
    <source>
        <dbReference type="EMBL" id="PKI66072.1"/>
    </source>
</evidence>